<feature type="region of interest" description="Disordered" evidence="1">
    <location>
        <begin position="1"/>
        <end position="43"/>
    </location>
</feature>
<reference evidence="4" key="2">
    <citation type="submission" date="2012-11" db="EMBL/GenBank/DDBJ databases">
        <authorList>
            <person name="Kuo A."/>
            <person name="Curtis B.A."/>
            <person name="Tanifuji G."/>
            <person name="Burki F."/>
            <person name="Gruber A."/>
            <person name="Irimia M."/>
            <person name="Maruyama S."/>
            <person name="Arias M.C."/>
            <person name="Ball S.G."/>
            <person name="Gile G.H."/>
            <person name="Hirakawa Y."/>
            <person name="Hopkins J.F."/>
            <person name="Rensing S.A."/>
            <person name="Schmutz J."/>
            <person name="Symeonidi A."/>
            <person name="Elias M."/>
            <person name="Eveleigh R.J."/>
            <person name="Herman E.K."/>
            <person name="Klute M.J."/>
            <person name="Nakayama T."/>
            <person name="Obornik M."/>
            <person name="Reyes-Prieto A."/>
            <person name="Armbrust E.V."/>
            <person name="Aves S.J."/>
            <person name="Beiko R.G."/>
            <person name="Coutinho P."/>
            <person name="Dacks J.B."/>
            <person name="Durnford D.G."/>
            <person name="Fast N.M."/>
            <person name="Green B.R."/>
            <person name="Grisdale C."/>
            <person name="Hempe F."/>
            <person name="Henrissat B."/>
            <person name="Hoppner M.P."/>
            <person name="Ishida K.-I."/>
            <person name="Kim E."/>
            <person name="Koreny L."/>
            <person name="Kroth P.G."/>
            <person name="Liu Y."/>
            <person name="Malik S.-B."/>
            <person name="Maier U.G."/>
            <person name="McRose D."/>
            <person name="Mock T."/>
            <person name="Neilson J.A."/>
            <person name="Onodera N.T."/>
            <person name="Poole A.M."/>
            <person name="Pritham E.J."/>
            <person name="Richards T.A."/>
            <person name="Rocap G."/>
            <person name="Roy S.W."/>
            <person name="Sarai C."/>
            <person name="Schaack S."/>
            <person name="Shirato S."/>
            <person name="Slamovits C.H."/>
            <person name="Spencer D.F."/>
            <person name="Suzuki S."/>
            <person name="Worden A.Z."/>
            <person name="Zauner S."/>
            <person name="Barry K."/>
            <person name="Bell C."/>
            <person name="Bharti A.K."/>
            <person name="Crow J.A."/>
            <person name="Grimwood J."/>
            <person name="Kramer R."/>
            <person name="Lindquist E."/>
            <person name="Lucas S."/>
            <person name="Salamov A."/>
            <person name="McFadden G.I."/>
            <person name="Lane C.E."/>
            <person name="Keeling P.J."/>
            <person name="Gray M.W."/>
            <person name="Grigoriev I.V."/>
            <person name="Archibald J.M."/>
        </authorList>
    </citation>
    <scope>NUCLEOTIDE SEQUENCE</scope>
    <source>
        <strain evidence="4">CCMP2712</strain>
    </source>
</reference>
<evidence type="ECO:0000313" key="3">
    <source>
        <dbReference type="EnsemblProtists" id="EKX53363"/>
    </source>
</evidence>
<feature type="region of interest" description="Disordered" evidence="1">
    <location>
        <begin position="55"/>
        <end position="102"/>
    </location>
</feature>
<proteinExistence type="predicted"/>
<dbReference type="HOGENOM" id="CLU_1681274_0_0_1"/>
<dbReference type="PaxDb" id="55529-EKX53363"/>
<feature type="compositionally biased region" description="Basic and acidic residues" evidence="1">
    <location>
        <begin position="24"/>
        <end position="43"/>
    </location>
</feature>
<gene>
    <name evidence="2" type="ORF">GUITHDRAFT_133092</name>
</gene>
<evidence type="ECO:0000256" key="1">
    <source>
        <dbReference type="SAM" id="MobiDB-lite"/>
    </source>
</evidence>
<dbReference type="Proteomes" id="UP000011087">
    <property type="component" value="Unassembled WGS sequence"/>
</dbReference>
<dbReference type="EnsemblProtists" id="EKX53363">
    <property type="protein sequence ID" value="EKX53363"/>
    <property type="gene ID" value="GUITHDRAFT_133092"/>
</dbReference>
<dbReference type="RefSeq" id="XP_005840343.1">
    <property type="nucleotide sequence ID" value="XM_005840286.1"/>
</dbReference>
<evidence type="ECO:0000313" key="4">
    <source>
        <dbReference type="Proteomes" id="UP000011087"/>
    </source>
</evidence>
<dbReference type="AlphaFoldDB" id="L1JZ44"/>
<feature type="compositionally biased region" description="Basic and acidic residues" evidence="1">
    <location>
        <begin position="55"/>
        <end position="65"/>
    </location>
</feature>
<accession>L1JZ44</accession>
<feature type="compositionally biased region" description="Gly residues" evidence="1">
    <location>
        <begin position="8"/>
        <end position="22"/>
    </location>
</feature>
<protein>
    <submittedName>
        <fullName evidence="2 3">Uncharacterized protein</fullName>
    </submittedName>
</protein>
<dbReference type="GeneID" id="17309916"/>
<organism evidence="2">
    <name type="scientific">Guillardia theta (strain CCMP2712)</name>
    <name type="common">Cryptophyte</name>
    <dbReference type="NCBI Taxonomy" id="905079"/>
    <lineage>
        <taxon>Eukaryota</taxon>
        <taxon>Cryptophyceae</taxon>
        <taxon>Pyrenomonadales</taxon>
        <taxon>Geminigeraceae</taxon>
        <taxon>Guillardia</taxon>
    </lineage>
</organism>
<reference evidence="3" key="3">
    <citation type="submission" date="2016-03" db="UniProtKB">
        <authorList>
            <consortium name="EnsemblProtists"/>
        </authorList>
    </citation>
    <scope>IDENTIFICATION</scope>
</reference>
<feature type="compositionally biased region" description="Basic and acidic residues" evidence="1">
    <location>
        <begin position="84"/>
        <end position="101"/>
    </location>
</feature>
<sequence length="157" mass="16570">MAKKGKKGGGGGGGGAGGGGGEEASDKGTDWKTNENVEAESKIVKTVQDVQELTKDVDVEGKKESLLGQNSSATSTVDGPTTDSRGESGKQHPQAVEHARSDVQALENKLDNLKQQLVDLRQSIKNFESEFDSRLDACLKQIAEMPAQGGEIDLDNE</sequence>
<name>L1JZ44_GUITC</name>
<reference evidence="2 4" key="1">
    <citation type="journal article" date="2012" name="Nature">
        <title>Algal genomes reveal evolutionary mosaicism and the fate of nucleomorphs.</title>
        <authorList>
            <consortium name="DOE Joint Genome Institute"/>
            <person name="Curtis B.A."/>
            <person name="Tanifuji G."/>
            <person name="Burki F."/>
            <person name="Gruber A."/>
            <person name="Irimia M."/>
            <person name="Maruyama S."/>
            <person name="Arias M.C."/>
            <person name="Ball S.G."/>
            <person name="Gile G.H."/>
            <person name="Hirakawa Y."/>
            <person name="Hopkins J.F."/>
            <person name="Kuo A."/>
            <person name="Rensing S.A."/>
            <person name="Schmutz J."/>
            <person name="Symeonidi A."/>
            <person name="Elias M."/>
            <person name="Eveleigh R.J."/>
            <person name="Herman E.K."/>
            <person name="Klute M.J."/>
            <person name="Nakayama T."/>
            <person name="Obornik M."/>
            <person name="Reyes-Prieto A."/>
            <person name="Armbrust E.V."/>
            <person name="Aves S.J."/>
            <person name="Beiko R.G."/>
            <person name="Coutinho P."/>
            <person name="Dacks J.B."/>
            <person name="Durnford D.G."/>
            <person name="Fast N.M."/>
            <person name="Green B.R."/>
            <person name="Grisdale C.J."/>
            <person name="Hempel F."/>
            <person name="Henrissat B."/>
            <person name="Hoppner M.P."/>
            <person name="Ishida K."/>
            <person name="Kim E."/>
            <person name="Koreny L."/>
            <person name="Kroth P.G."/>
            <person name="Liu Y."/>
            <person name="Malik S.B."/>
            <person name="Maier U.G."/>
            <person name="McRose D."/>
            <person name="Mock T."/>
            <person name="Neilson J.A."/>
            <person name="Onodera N.T."/>
            <person name="Poole A.M."/>
            <person name="Pritham E.J."/>
            <person name="Richards T.A."/>
            <person name="Rocap G."/>
            <person name="Roy S.W."/>
            <person name="Sarai C."/>
            <person name="Schaack S."/>
            <person name="Shirato S."/>
            <person name="Slamovits C.H."/>
            <person name="Spencer D.F."/>
            <person name="Suzuki S."/>
            <person name="Worden A.Z."/>
            <person name="Zauner S."/>
            <person name="Barry K."/>
            <person name="Bell C."/>
            <person name="Bharti A.K."/>
            <person name="Crow J.A."/>
            <person name="Grimwood J."/>
            <person name="Kramer R."/>
            <person name="Lindquist E."/>
            <person name="Lucas S."/>
            <person name="Salamov A."/>
            <person name="McFadden G.I."/>
            <person name="Lane C.E."/>
            <person name="Keeling P.J."/>
            <person name="Gray M.W."/>
            <person name="Grigoriev I.V."/>
            <person name="Archibald J.M."/>
        </authorList>
    </citation>
    <scope>NUCLEOTIDE SEQUENCE</scope>
    <source>
        <strain evidence="2 4">CCMP2712</strain>
    </source>
</reference>
<evidence type="ECO:0000313" key="2">
    <source>
        <dbReference type="EMBL" id="EKX53363.1"/>
    </source>
</evidence>
<keyword evidence="4" id="KW-1185">Reference proteome</keyword>
<dbReference type="KEGG" id="gtt:GUITHDRAFT_133092"/>
<dbReference type="EMBL" id="JH992970">
    <property type="protein sequence ID" value="EKX53363.1"/>
    <property type="molecule type" value="Genomic_DNA"/>
</dbReference>
<feature type="compositionally biased region" description="Polar residues" evidence="1">
    <location>
        <begin position="67"/>
        <end position="83"/>
    </location>
</feature>